<gene>
    <name evidence="11" type="primary">malQ</name>
    <name evidence="11" type="ORF">EDX97_09695</name>
</gene>
<evidence type="ECO:0000313" key="11">
    <source>
        <dbReference type="EMBL" id="RNM29269.1"/>
    </source>
</evidence>
<sequence length="506" mass="58361">MKRSAGILCPIFSLPSPYGIGTLGQAARDFIDFLEQTKQSYWQILPIGPTSYGDSPYQSFSSYAGNPYFIDLDTLKDQGLLLQEEYDSLDWGKDPQRIEYAKLFNHRFEVLKKAVARLDDPAFDVFCQAEAAWLDDYALFMTIKELHAGQSFLTWPAKLRNREPQALEQIQKEHTSAIRTWKGIQYFFFQQYATMKAYANLHHVQIIGDIPIYVSMDSVDVWSHPEQFLLNETGKPDFVAGCPPDAFSEDGQLWGNPLFDWERMKKDGYQWWIDRIAHQMRFVDVLRIDHFRGFAGYYAIPAKDQTARNGHWEKGPGIGLFDAIHDVLGNLNIIAEDLGFLTPDVYELVQQVGYPGMKILQFAFDDRDTGNGYYPHSYTRHCVVYPGTHDNDTVLGWMHSASPENVQQAIDYLHLDEKEGYNWGMIRGCFGSVADWAIIPMADILGLDNQGRINVPSTLGNNWVWRFEEKELNESIIKKLKKMTNLYGRNRKWKEESHVDSEFKTY</sequence>
<dbReference type="Gene3D" id="3.20.20.80">
    <property type="entry name" value="Glycosidases"/>
    <property type="match status" value="1"/>
</dbReference>
<dbReference type="OrthoDB" id="9811841at2"/>
<evidence type="ECO:0000256" key="1">
    <source>
        <dbReference type="ARBA" id="ARBA00000439"/>
    </source>
</evidence>
<proteinExistence type="inferred from homology"/>
<evidence type="ECO:0000256" key="3">
    <source>
        <dbReference type="ARBA" id="ARBA00012560"/>
    </source>
</evidence>
<dbReference type="InterPro" id="IPR017853">
    <property type="entry name" value="GH"/>
</dbReference>
<evidence type="ECO:0000256" key="10">
    <source>
        <dbReference type="RuleBase" id="RU361207"/>
    </source>
</evidence>
<evidence type="ECO:0000256" key="6">
    <source>
        <dbReference type="ARBA" id="ARBA00022679"/>
    </source>
</evidence>
<evidence type="ECO:0000256" key="9">
    <source>
        <dbReference type="ARBA" id="ARBA00031501"/>
    </source>
</evidence>
<evidence type="ECO:0000256" key="5">
    <source>
        <dbReference type="ARBA" id="ARBA00022676"/>
    </source>
</evidence>
<evidence type="ECO:0000256" key="2">
    <source>
        <dbReference type="ARBA" id="ARBA00005684"/>
    </source>
</evidence>
<dbReference type="NCBIfam" id="TIGR00217">
    <property type="entry name" value="malQ"/>
    <property type="match status" value="1"/>
</dbReference>
<comment type="catalytic activity">
    <reaction evidence="1 10">
        <text>Transfers a segment of a (1-&gt;4)-alpha-D-glucan to a new position in an acceptor, which may be glucose or a (1-&gt;4)-alpha-D-glucan.</text>
        <dbReference type="EC" id="2.4.1.25"/>
    </reaction>
</comment>
<dbReference type="EC" id="2.4.1.25" evidence="3 10"/>
<reference evidence="11 12" key="1">
    <citation type="submission" date="2018-11" db="EMBL/GenBank/DDBJ databases">
        <title>Clostridium sp. nov., a member of the family Erysipelotrichaceae isolated from pig faeces.</title>
        <authorList>
            <person name="Chang Y.-H."/>
        </authorList>
    </citation>
    <scope>NUCLEOTIDE SEQUENCE [LARGE SCALE GENOMIC DNA]</scope>
    <source>
        <strain evidence="11 12">YH-panp20</strain>
    </source>
</reference>
<evidence type="ECO:0000256" key="7">
    <source>
        <dbReference type="ARBA" id="ARBA00023277"/>
    </source>
</evidence>
<dbReference type="PANTHER" id="PTHR32438">
    <property type="entry name" value="4-ALPHA-GLUCANOTRANSFERASE DPE1, CHLOROPLASTIC/AMYLOPLASTIC"/>
    <property type="match status" value="1"/>
</dbReference>
<dbReference type="Pfam" id="PF02446">
    <property type="entry name" value="Glyco_hydro_77"/>
    <property type="match status" value="1"/>
</dbReference>
<protein>
    <recommendedName>
        <fullName evidence="4 10">4-alpha-glucanotransferase</fullName>
        <ecNumber evidence="3 10">2.4.1.25</ecNumber>
    </recommendedName>
    <alternativeName>
        <fullName evidence="8 10">Amylomaltase</fullName>
    </alternativeName>
    <alternativeName>
        <fullName evidence="9 10">Disproportionating enzyme</fullName>
    </alternativeName>
</protein>
<dbReference type="GO" id="GO:0005975">
    <property type="term" value="P:carbohydrate metabolic process"/>
    <property type="evidence" value="ECO:0007669"/>
    <property type="project" value="InterPro"/>
</dbReference>
<accession>A0A3N0HWT6</accession>
<keyword evidence="7 10" id="KW-0119">Carbohydrate metabolism</keyword>
<dbReference type="EMBL" id="RJQC01000004">
    <property type="protein sequence ID" value="RNM29269.1"/>
    <property type="molecule type" value="Genomic_DNA"/>
</dbReference>
<dbReference type="SUPFAM" id="SSF51445">
    <property type="entry name" value="(Trans)glycosidases"/>
    <property type="match status" value="1"/>
</dbReference>
<organism evidence="11 12">
    <name type="scientific">Absicoccus porci</name>
    <dbReference type="NCBI Taxonomy" id="2486576"/>
    <lineage>
        <taxon>Bacteria</taxon>
        <taxon>Bacillati</taxon>
        <taxon>Bacillota</taxon>
        <taxon>Erysipelotrichia</taxon>
        <taxon>Erysipelotrichales</taxon>
        <taxon>Erysipelotrichaceae</taxon>
        <taxon>Absicoccus</taxon>
    </lineage>
</organism>
<dbReference type="GO" id="GO:0004134">
    <property type="term" value="F:4-alpha-glucanotransferase activity"/>
    <property type="evidence" value="ECO:0007669"/>
    <property type="project" value="UniProtKB-EC"/>
</dbReference>
<evidence type="ECO:0000256" key="8">
    <source>
        <dbReference type="ARBA" id="ARBA00031423"/>
    </source>
</evidence>
<dbReference type="AlphaFoldDB" id="A0A3N0HWT6"/>
<keyword evidence="12" id="KW-1185">Reference proteome</keyword>
<dbReference type="Proteomes" id="UP000276568">
    <property type="component" value="Unassembled WGS sequence"/>
</dbReference>
<dbReference type="PANTHER" id="PTHR32438:SF5">
    <property type="entry name" value="4-ALPHA-GLUCANOTRANSFERASE DPE1, CHLOROPLASTIC_AMYLOPLASTIC"/>
    <property type="match status" value="1"/>
</dbReference>
<dbReference type="NCBIfam" id="NF011080">
    <property type="entry name" value="PRK14508.1-3"/>
    <property type="match status" value="1"/>
</dbReference>
<keyword evidence="5 10" id="KW-0328">Glycosyltransferase</keyword>
<keyword evidence="6 10" id="KW-0808">Transferase</keyword>
<dbReference type="RefSeq" id="WP_128520954.1">
    <property type="nucleotide sequence ID" value="NZ_RJQC01000004.1"/>
</dbReference>
<comment type="caution">
    <text evidence="11">The sequence shown here is derived from an EMBL/GenBank/DDBJ whole genome shotgun (WGS) entry which is preliminary data.</text>
</comment>
<evidence type="ECO:0000256" key="4">
    <source>
        <dbReference type="ARBA" id="ARBA00020295"/>
    </source>
</evidence>
<comment type="similarity">
    <text evidence="2 10">Belongs to the disproportionating enzyme family.</text>
</comment>
<dbReference type="InterPro" id="IPR003385">
    <property type="entry name" value="Glyco_hydro_77"/>
</dbReference>
<evidence type="ECO:0000313" key="12">
    <source>
        <dbReference type="Proteomes" id="UP000276568"/>
    </source>
</evidence>
<name>A0A3N0HWT6_9FIRM</name>